<dbReference type="RefSeq" id="WP_369710948.1">
    <property type="nucleotide sequence ID" value="NZ_CP165644.1"/>
</dbReference>
<evidence type="ECO:0000313" key="2">
    <source>
        <dbReference type="EMBL" id="XDU66639.1"/>
    </source>
</evidence>
<feature type="transmembrane region" description="Helical" evidence="1">
    <location>
        <begin position="73"/>
        <end position="95"/>
    </location>
</feature>
<sequence length="679" mass="74953">MDNNKNIENKTNNQNTNNLIEFGEIKLLFWLSAVIFVTLAIVLIKIIGILGQLTSGFGGMIGGAVDGFNSMKLLITLLAIFGIASIINIVVIFNIRSKALNSNNFQKMNIPNYANPFRLAISGIVILVILLLSMIGLMPEFLSKFAVIIGLVALIACIVFSALTLLKNYPIVFQKDNGVNVNNNVAQNLENTDNKQSQIINSSNENNNSENVSQPGFLDNILQKDNENSKLFLKIIFWLSTIASVILLYAGIKGLTLYFNAKKLASEAANSSSLDNLFNSGMNTLGEGMGFISTAKTLQGILNLIVIAVIVVTVLIYLKAKKENKIEKLKNLNYYFIFGFGISGLLEIYAVNKVIKAFTSLSGIFGAATGSAPNLGFTQFVLILTLITSLGSVVTNYFVIFKGKNVEIEDIKSEWNNGAKKINAMDPEKKKKYTTIGIAVIGIIALYYICANFIFLQNFDFNKYYTVRIDGDSGSGKITNYQNPEFPLETANSNTGKPKKEEEFAKEGGITFNFSKTEGIQNGDTIDVDISYNKDVAKKLKIRPQNSKFKIKVSGLLEYAKNANQVKDLKNYITKLAQRKIELQKDENSSDNPNLAGIYYKQDENGNLSVKYFIQNVFAGFFGNTESFEPVEIGNIVLDKNNNITSYEEIKSNSFSTEKYNNAGEVQAAMSSQGYALLN</sequence>
<dbReference type="PANTHER" id="PTHR42264:SF6">
    <property type="entry name" value="TRANSMEMBRANE PROTEIN"/>
    <property type="match status" value="1"/>
</dbReference>
<feature type="transmembrane region" description="Helical" evidence="1">
    <location>
        <begin position="332"/>
        <end position="351"/>
    </location>
</feature>
<dbReference type="EMBL" id="CP165644">
    <property type="protein sequence ID" value="XDU66639.1"/>
    <property type="molecule type" value="Genomic_DNA"/>
</dbReference>
<organism evidence="2">
    <name type="scientific">Leptotrichia rugosa</name>
    <dbReference type="NCBI Taxonomy" id="3239302"/>
    <lineage>
        <taxon>Bacteria</taxon>
        <taxon>Fusobacteriati</taxon>
        <taxon>Fusobacteriota</taxon>
        <taxon>Fusobacteriia</taxon>
        <taxon>Fusobacteriales</taxon>
        <taxon>Leptotrichiaceae</taxon>
        <taxon>Leptotrichia</taxon>
    </lineage>
</organism>
<dbReference type="AlphaFoldDB" id="A0AB39VHA1"/>
<reference evidence="2" key="1">
    <citation type="submission" date="2024-07" db="EMBL/GenBank/DDBJ databases">
        <authorList>
            <person name="Li X.-J."/>
            <person name="Wang X."/>
        </authorList>
    </citation>
    <scope>NUCLEOTIDE SEQUENCE</scope>
    <source>
        <strain evidence="2">HSP-334</strain>
    </source>
</reference>
<name>A0AB39VHA1_9FUSO</name>
<keyword evidence="1" id="KW-0812">Transmembrane</keyword>
<feature type="transmembrane region" description="Helical" evidence="1">
    <location>
        <begin position="145"/>
        <end position="166"/>
    </location>
</feature>
<dbReference type="PANTHER" id="PTHR42264">
    <property type="entry name" value="EPHRIN_REC_LIKE DOMAIN-CONTAINING PROTEIN"/>
    <property type="match status" value="1"/>
</dbReference>
<feature type="transmembrane region" description="Helical" evidence="1">
    <location>
        <begin position="116"/>
        <end position="139"/>
    </location>
</feature>
<keyword evidence="1" id="KW-0472">Membrane</keyword>
<protein>
    <submittedName>
        <fullName evidence="2">Uncharacterized protein</fullName>
    </submittedName>
</protein>
<feature type="transmembrane region" description="Helical" evidence="1">
    <location>
        <begin position="380"/>
        <end position="400"/>
    </location>
</feature>
<feature type="transmembrane region" description="Helical" evidence="1">
    <location>
        <begin position="231"/>
        <end position="252"/>
    </location>
</feature>
<feature type="transmembrane region" description="Helical" evidence="1">
    <location>
        <begin position="301"/>
        <end position="320"/>
    </location>
</feature>
<feature type="transmembrane region" description="Helical" evidence="1">
    <location>
        <begin position="433"/>
        <end position="456"/>
    </location>
</feature>
<evidence type="ECO:0000256" key="1">
    <source>
        <dbReference type="SAM" id="Phobius"/>
    </source>
</evidence>
<keyword evidence="1" id="KW-1133">Transmembrane helix</keyword>
<dbReference type="KEGG" id="lrug:AB8B22_09570"/>
<accession>A0AB39VHA1</accession>
<gene>
    <name evidence="2" type="ORF">AB8B22_09570</name>
</gene>
<feature type="transmembrane region" description="Helical" evidence="1">
    <location>
        <begin position="27"/>
        <end position="53"/>
    </location>
</feature>
<proteinExistence type="predicted"/>